<evidence type="ECO:0000256" key="1">
    <source>
        <dbReference type="SAM" id="Phobius"/>
    </source>
</evidence>
<dbReference type="EMBL" id="JBHRTP010000074">
    <property type="protein sequence ID" value="MFC3110346.1"/>
    <property type="molecule type" value="Genomic_DNA"/>
</dbReference>
<feature type="transmembrane region" description="Helical" evidence="1">
    <location>
        <begin position="122"/>
        <end position="146"/>
    </location>
</feature>
<accession>A0ABV7F7Y3</accession>
<comment type="caution">
    <text evidence="2">The sequence shown here is derived from an EMBL/GenBank/DDBJ whole genome shotgun (WGS) entry which is preliminary data.</text>
</comment>
<name>A0ABV7F7Y3_9BURK</name>
<sequence>MKIRLNGWQRLWALASLIWLVVVSAIVWQDLTKPDFSEYVVAYYVTCYPDIEKGTSLSKLRTALEKIFPDLDNELRALPAEQRPQNCAALFSMLNRKDAGRMDELWSTYNQLVKDERIDTGMAVVAVSLAPIIAAYLLGLGIAWVIGGFKREN</sequence>
<dbReference type="RefSeq" id="WP_390329745.1">
    <property type="nucleotide sequence ID" value="NZ_JBHRTP010000074.1"/>
</dbReference>
<evidence type="ECO:0000313" key="3">
    <source>
        <dbReference type="Proteomes" id="UP001595530"/>
    </source>
</evidence>
<dbReference type="Proteomes" id="UP001595530">
    <property type="component" value="Unassembled WGS sequence"/>
</dbReference>
<keyword evidence="3" id="KW-1185">Reference proteome</keyword>
<reference evidence="3" key="1">
    <citation type="journal article" date="2019" name="Int. J. Syst. Evol. Microbiol.">
        <title>The Global Catalogue of Microorganisms (GCM) 10K type strain sequencing project: providing services to taxonomists for standard genome sequencing and annotation.</title>
        <authorList>
            <consortium name="The Broad Institute Genomics Platform"/>
            <consortium name="The Broad Institute Genome Sequencing Center for Infectious Disease"/>
            <person name="Wu L."/>
            <person name="Ma J."/>
        </authorList>
    </citation>
    <scope>NUCLEOTIDE SEQUENCE [LARGE SCALE GENOMIC DNA]</scope>
    <source>
        <strain evidence="3">KCTC 42986</strain>
    </source>
</reference>
<evidence type="ECO:0000313" key="2">
    <source>
        <dbReference type="EMBL" id="MFC3110346.1"/>
    </source>
</evidence>
<keyword evidence="1" id="KW-0472">Membrane</keyword>
<gene>
    <name evidence="2" type="ORF">ACFOFO_20665</name>
</gene>
<evidence type="ECO:0008006" key="4">
    <source>
        <dbReference type="Google" id="ProtNLM"/>
    </source>
</evidence>
<keyword evidence="1" id="KW-1133">Transmembrane helix</keyword>
<proteinExistence type="predicted"/>
<keyword evidence="1" id="KW-0812">Transmembrane</keyword>
<protein>
    <recommendedName>
        <fullName evidence="4">DUF2937 domain-containing protein</fullName>
    </recommendedName>
</protein>
<organism evidence="2 3">
    <name type="scientific">Undibacterium arcticum</name>
    <dbReference type="NCBI Taxonomy" id="1762892"/>
    <lineage>
        <taxon>Bacteria</taxon>
        <taxon>Pseudomonadati</taxon>
        <taxon>Pseudomonadota</taxon>
        <taxon>Betaproteobacteria</taxon>
        <taxon>Burkholderiales</taxon>
        <taxon>Oxalobacteraceae</taxon>
        <taxon>Undibacterium</taxon>
    </lineage>
</organism>